<dbReference type="PROSITE" id="PS50835">
    <property type="entry name" value="IG_LIKE"/>
    <property type="match status" value="1"/>
</dbReference>
<dbReference type="PANTHER" id="PTHR10075">
    <property type="entry name" value="BASIGIN RELATED"/>
    <property type="match status" value="1"/>
</dbReference>
<feature type="domain" description="Ig-like" evidence="8">
    <location>
        <begin position="173"/>
        <end position="259"/>
    </location>
</feature>
<dbReference type="SMART" id="SM00408">
    <property type="entry name" value="IGc2"/>
    <property type="match status" value="1"/>
</dbReference>
<accession>A0A8J5CZS2</accession>
<dbReference type="GO" id="GO:0030424">
    <property type="term" value="C:axon"/>
    <property type="evidence" value="ECO:0007669"/>
    <property type="project" value="TreeGrafter"/>
</dbReference>
<evidence type="ECO:0000256" key="1">
    <source>
        <dbReference type="ARBA" id="ARBA00022614"/>
    </source>
</evidence>
<evidence type="ECO:0000313" key="9">
    <source>
        <dbReference type="EMBL" id="KAG0723195.1"/>
    </source>
</evidence>
<evidence type="ECO:0000256" key="5">
    <source>
        <dbReference type="ARBA" id="ARBA00023180"/>
    </source>
</evidence>
<keyword evidence="10" id="KW-1185">Reference proteome</keyword>
<dbReference type="GO" id="GO:0007156">
    <property type="term" value="P:homophilic cell adhesion via plasma membrane adhesion molecules"/>
    <property type="evidence" value="ECO:0007669"/>
    <property type="project" value="TreeGrafter"/>
</dbReference>
<dbReference type="InterPro" id="IPR003598">
    <property type="entry name" value="Ig_sub2"/>
</dbReference>
<name>A0A8J5CZS2_CHIOP</name>
<dbReference type="InterPro" id="IPR013783">
    <property type="entry name" value="Ig-like_fold"/>
</dbReference>
<dbReference type="PANTHER" id="PTHR10075:SF100">
    <property type="entry name" value="FASCICLIN-2"/>
    <property type="match status" value="1"/>
</dbReference>
<evidence type="ECO:0000259" key="8">
    <source>
        <dbReference type="PROSITE" id="PS50835"/>
    </source>
</evidence>
<keyword evidence="4" id="KW-1015">Disulfide bond</keyword>
<dbReference type="OrthoDB" id="5917255at2759"/>
<dbReference type="InterPro" id="IPR007110">
    <property type="entry name" value="Ig-like_dom"/>
</dbReference>
<dbReference type="InterPro" id="IPR036179">
    <property type="entry name" value="Ig-like_dom_sf"/>
</dbReference>
<proteinExistence type="predicted"/>
<evidence type="ECO:0000256" key="4">
    <source>
        <dbReference type="ARBA" id="ARBA00023157"/>
    </source>
</evidence>
<evidence type="ECO:0000256" key="2">
    <source>
        <dbReference type="ARBA" id="ARBA00022729"/>
    </source>
</evidence>
<dbReference type="GO" id="GO:0070593">
    <property type="term" value="P:dendrite self-avoidance"/>
    <property type="evidence" value="ECO:0007669"/>
    <property type="project" value="TreeGrafter"/>
</dbReference>
<keyword evidence="1" id="KW-0433">Leucine-rich repeat</keyword>
<dbReference type="InterPro" id="IPR032675">
    <property type="entry name" value="LRR_dom_sf"/>
</dbReference>
<dbReference type="GO" id="GO:0005886">
    <property type="term" value="C:plasma membrane"/>
    <property type="evidence" value="ECO:0007669"/>
    <property type="project" value="TreeGrafter"/>
</dbReference>
<dbReference type="FunFam" id="2.60.40.10:FF:000189">
    <property type="entry name" value="Neogenin isoform 3"/>
    <property type="match status" value="1"/>
</dbReference>
<feature type="compositionally biased region" description="Basic and acidic residues" evidence="7">
    <location>
        <begin position="332"/>
        <end position="351"/>
    </location>
</feature>
<dbReference type="Pfam" id="PF07679">
    <property type="entry name" value="I-set"/>
    <property type="match status" value="1"/>
</dbReference>
<dbReference type="GO" id="GO:0007411">
    <property type="term" value="P:axon guidance"/>
    <property type="evidence" value="ECO:0007669"/>
    <property type="project" value="TreeGrafter"/>
</dbReference>
<dbReference type="Proteomes" id="UP000770661">
    <property type="component" value="Unassembled WGS sequence"/>
</dbReference>
<reference evidence="9" key="1">
    <citation type="submission" date="2020-07" db="EMBL/GenBank/DDBJ databases">
        <title>The High-quality genome of the commercially important snow crab, Chionoecetes opilio.</title>
        <authorList>
            <person name="Jeong J.-H."/>
            <person name="Ryu S."/>
        </authorList>
    </citation>
    <scope>NUCLEOTIDE SEQUENCE</scope>
    <source>
        <strain evidence="9">MADBK_172401_WGS</strain>
        <tissue evidence="9">Digestive gland</tissue>
    </source>
</reference>
<gene>
    <name evidence="9" type="primary">pxdn_1</name>
    <name evidence="9" type="ORF">GWK47_005674</name>
</gene>
<feature type="region of interest" description="Disordered" evidence="7">
    <location>
        <begin position="329"/>
        <end position="354"/>
    </location>
</feature>
<dbReference type="InterPro" id="IPR013098">
    <property type="entry name" value="Ig_I-set"/>
</dbReference>
<dbReference type="SMART" id="SM00409">
    <property type="entry name" value="IG"/>
    <property type="match status" value="1"/>
</dbReference>
<keyword evidence="3" id="KW-0677">Repeat</keyword>
<dbReference type="SMART" id="SM00082">
    <property type="entry name" value="LRRCT"/>
    <property type="match status" value="1"/>
</dbReference>
<comment type="caution">
    <text evidence="9">The sequence shown here is derived from an EMBL/GenBank/DDBJ whole genome shotgun (WGS) entry which is preliminary data.</text>
</comment>
<dbReference type="Gene3D" id="3.80.10.10">
    <property type="entry name" value="Ribonuclease Inhibitor"/>
    <property type="match status" value="1"/>
</dbReference>
<dbReference type="InterPro" id="IPR003599">
    <property type="entry name" value="Ig_sub"/>
</dbReference>
<dbReference type="InterPro" id="IPR000483">
    <property type="entry name" value="Cys-rich_flank_reg_C"/>
</dbReference>
<evidence type="ECO:0000313" key="10">
    <source>
        <dbReference type="Proteomes" id="UP000770661"/>
    </source>
</evidence>
<dbReference type="SUPFAM" id="SSF48726">
    <property type="entry name" value="Immunoglobulin"/>
    <property type="match status" value="1"/>
</dbReference>
<keyword evidence="2" id="KW-0732">Signal</keyword>
<evidence type="ECO:0000256" key="7">
    <source>
        <dbReference type="SAM" id="MobiDB-lite"/>
    </source>
</evidence>
<protein>
    <submittedName>
        <fullName evidence="9">Peroxidasin</fullName>
    </submittedName>
</protein>
<dbReference type="Gene3D" id="2.60.40.10">
    <property type="entry name" value="Immunoglobulins"/>
    <property type="match status" value="1"/>
</dbReference>
<organism evidence="9 10">
    <name type="scientific">Chionoecetes opilio</name>
    <name type="common">Atlantic snow crab</name>
    <name type="synonym">Cancer opilio</name>
    <dbReference type="NCBI Taxonomy" id="41210"/>
    <lineage>
        <taxon>Eukaryota</taxon>
        <taxon>Metazoa</taxon>
        <taxon>Ecdysozoa</taxon>
        <taxon>Arthropoda</taxon>
        <taxon>Crustacea</taxon>
        <taxon>Multicrustacea</taxon>
        <taxon>Malacostraca</taxon>
        <taxon>Eumalacostraca</taxon>
        <taxon>Eucarida</taxon>
        <taxon>Decapoda</taxon>
        <taxon>Pleocyemata</taxon>
        <taxon>Brachyura</taxon>
        <taxon>Eubrachyura</taxon>
        <taxon>Majoidea</taxon>
        <taxon>Majidae</taxon>
        <taxon>Chionoecetes</taxon>
    </lineage>
</organism>
<keyword evidence="5" id="KW-0325">Glycoprotein</keyword>
<keyword evidence="6" id="KW-0393">Immunoglobulin domain</keyword>
<evidence type="ECO:0000256" key="3">
    <source>
        <dbReference type="ARBA" id="ARBA00022737"/>
    </source>
</evidence>
<dbReference type="GO" id="GO:0098632">
    <property type="term" value="F:cell-cell adhesion mediator activity"/>
    <property type="evidence" value="ECO:0007669"/>
    <property type="project" value="TreeGrafter"/>
</dbReference>
<evidence type="ECO:0000256" key="6">
    <source>
        <dbReference type="ARBA" id="ARBA00023319"/>
    </source>
</evidence>
<dbReference type="AlphaFoldDB" id="A0A8J5CZS2"/>
<sequence length="410" mass="46763">MPQVLKTYSLKTRAEKLFCSHESYHNEIPLFDDDLASIRDVSQYHDDMTYSRGQMYYVCHPYEWPIASTHPRQRFHRPHGTRAPLPRHSASHVLAGLKHIDLRRKPCNTRAVATRRLDSNALVCDCRLMWLAQMVKEKQHTTQVAATCHFPSDLQGKSLTSLNDSEFQCRGRPHIREGPADVGVRFGSTAYFTCQVEGDPEPEVTWLHNNEVINDISRYNVLHDGTLMIENTQDDDFGFYECMATNYMGEVKSRKAKMAPEEQQDEAYTEPVCGRKAELNKDLHCIEPECPNLCHSRCHDWKADYNCGTTGHLRERANIRDQVTFTTQDLTHAPRPDPSEPLHDSTEREDLGDLSGEELVAQVVSLRRELASSKGQIKTYSEVIDELPEKRRVLVEALSVVDTVVVVGSL</sequence>
<dbReference type="EMBL" id="JACEEZ010008559">
    <property type="protein sequence ID" value="KAG0723195.1"/>
    <property type="molecule type" value="Genomic_DNA"/>
</dbReference>